<evidence type="ECO:0000256" key="1">
    <source>
        <dbReference type="SAM" id="Phobius"/>
    </source>
</evidence>
<dbReference type="AlphaFoldDB" id="A0A507ZP02"/>
<comment type="caution">
    <text evidence="2">The sequence shown here is derived from an EMBL/GenBank/DDBJ whole genome shotgun (WGS) entry which is preliminary data.</text>
</comment>
<accession>A0A507ZP02</accession>
<name>A0A507ZP02_9FLAO</name>
<dbReference type="EMBL" id="VIAR01000005">
    <property type="protein sequence ID" value="TQD39019.1"/>
    <property type="molecule type" value="Genomic_DNA"/>
</dbReference>
<feature type="transmembrane region" description="Helical" evidence="1">
    <location>
        <begin position="35"/>
        <end position="52"/>
    </location>
</feature>
<dbReference type="Proteomes" id="UP000317169">
    <property type="component" value="Unassembled WGS sequence"/>
</dbReference>
<reference evidence="2 3" key="1">
    <citation type="submission" date="2019-06" db="EMBL/GenBank/DDBJ databases">
        <title>Flavibacter putida gen. nov., sp. nov., a novel marine bacterium of the family Flavobacteriaceae isolated from coastal seawater.</title>
        <authorList>
            <person name="Feng X."/>
        </authorList>
    </citation>
    <scope>NUCLEOTIDE SEQUENCE [LARGE SCALE GENOMIC DNA]</scope>
    <source>
        <strain evidence="2 3">PLHSN227</strain>
    </source>
</reference>
<protein>
    <submittedName>
        <fullName evidence="2">Uncharacterized protein</fullName>
    </submittedName>
</protein>
<sequence length="75" mass="8465">MGSFVKVSLLKNVVFAAIFAGLYFSLQAFSKMEQTYVLIIAAFAAVLLSPRLRKTQTSEGEKIQLFWLNKKVYEA</sequence>
<feature type="transmembrane region" description="Helical" evidence="1">
    <location>
        <begin position="12"/>
        <end position="29"/>
    </location>
</feature>
<keyword evidence="1" id="KW-1133">Transmembrane helix</keyword>
<gene>
    <name evidence="2" type="ORF">FKR84_06370</name>
</gene>
<proteinExistence type="predicted"/>
<keyword evidence="1" id="KW-0812">Transmembrane</keyword>
<keyword evidence="1" id="KW-0472">Membrane</keyword>
<dbReference type="OrthoDB" id="9926335at2"/>
<organism evidence="2 3">
    <name type="scientific">Haloflavibacter putidus</name>
    <dbReference type="NCBI Taxonomy" id="2576776"/>
    <lineage>
        <taxon>Bacteria</taxon>
        <taxon>Pseudomonadati</taxon>
        <taxon>Bacteroidota</taxon>
        <taxon>Flavobacteriia</taxon>
        <taxon>Flavobacteriales</taxon>
        <taxon>Flavobacteriaceae</taxon>
        <taxon>Haloflavibacter</taxon>
    </lineage>
</organism>
<dbReference type="RefSeq" id="WP_141421467.1">
    <property type="nucleotide sequence ID" value="NZ_VIAR01000005.1"/>
</dbReference>
<evidence type="ECO:0000313" key="3">
    <source>
        <dbReference type="Proteomes" id="UP000317169"/>
    </source>
</evidence>
<keyword evidence="3" id="KW-1185">Reference proteome</keyword>
<evidence type="ECO:0000313" key="2">
    <source>
        <dbReference type="EMBL" id="TQD39019.1"/>
    </source>
</evidence>